<dbReference type="EMBL" id="CABVLZ010000001">
    <property type="protein sequence ID" value="VVU94533.1"/>
    <property type="molecule type" value="Genomic_DNA"/>
</dbReference>
<evidence type="ECO:0000259" key="1">
    <source>
        <dbReference type="Pfam" id="PF13472"/>
    </source>
</evidence>
<name>A0A5E8CGI0_9ZZZZ</name>
<dbReference type="SUPFAM" id="SSF52266">
    <property type="entry name" value="SGNH hydrolase"/>
    <property type="match status" value="1"/>
</dbReference>
<dbReference type="InterPro" id="IPR036514">
    <property type="entry name" value="SGNH_hydro_sf"/>
</dbReference>
<feature type="domain" description="SGNH hydrolase-type esterase" evidence="1">
    <location>
        <begin position="75"/>
        <end position="210"/>
    </location>
</feature>
<accession>A0A5E8CGI0</accession>
<organism evidence="2">
    <name type="scientific">seawater metagenome</name>
    <dbReference type="NCBI Taxonomy" id="1561972"/>
    <lineage>
        <taxon>unclassified sequences</taxon>
        <taxon>metagenomes</taxon>
        <taxon>ecological metagenomes</taxon>
    </lineage>
</organism>
<evidence type="ECO:0000313" key="2">
    <source>
        <dbReference type="EMBL" id="VVU94533.1"/>
    </source>
</evidence>
<gene>
    <name evidence="2" type="ORF">CPAV1605_258</name>
</gene>
<proteinExistence type="predicted"/>
<dbReference type="Gene3D" id="3.40.50.1110">
    <property type="entry name" value="SGNH hydrolase"/>
    <property type="match status" value="1"/>
</dbReference>
<reference evidence="2" key="1">
    <citation type="submission" date="2019-09" db="EMBL/GenBank/DDBJ databases">
        <authorList>
            <person name="Needham M D."/>
        </authorList>
    </citation>
    <scope>NUCLEOTIDE SEQUENCE</scope>
</reference>
<dbReference type="AlphaFoldDB" id="A0A5E8CGI0"/>
<sequence length="228" mass="26049">MNLIQLIDNSPLPELNNTEKLYLNNLLYSIIENNKLETHIQMIDVDELENPEKNILILGDFFFSGFGLDIELNLAKKLRGHFDNNKVEFINSSNSNLTTLEGVVIVENLKEELDTVILCLGSNDVLQGKNPKKIFSNLDKIIKTLLERKISIIFVKLPILPSFGQEYKKQIESVNHNIINNHNLQLFTSFNELLNNNHLQDDGLHPNAQASELIQEKLIPLLNINLKI</sequence>
<protein>
    <recommendedName>
        <fullName evidence="1">SGNH hydrolase-type esterase domain-containing protein</fullName>
    </recommendedName>
</protein>
<dbReference type="InterPro" id="IPR013830">
    <property type="entry name" value="SGNH_hydro"/>
</dbReference>
<dbReference type="Pfam" id="PF13472">
    <property type="entry name" value="Lipase_GDSL_2"/>
    <property type="match status" value="1"/>
</dbReference>